<dbReference type="GO" id="GO:0004803">
    <property type="term" value="F:transposase activity"/>
    <property type="evidence" value="ECO:0007669"/>
    <property type="project" value="InterPro"/>
</dbReference>
<dbReference type="InterPro" id="IPR036515">
    <property type="entry name" value="Transposase_17_sf"/>
</dbReference>
<sequence>MQEDDFDLFLRVLADVCQRYNWVVRAYCLMTNHYHLLLVTLSCSNAVMQ</sequence>
<proteinExistence type="predicted"/>
<dbReference type="SUPFAM" id="SSF143422">
    <property type="entry name" value="Transposase IS200-like"/>
    <property type="match status" value="1"/>
</dbReference>
<dbReference type="AlphaFoldDB" id="A8FXM3"/>
<reference evidence="1 2" key="1">
    <citation type="submission" date="2007-08" db="EMBL/GenBank/DDBJ databases">
        <title>Complete sequence of Shewanella sediminis HAW-EB3.</title>
        <authorList>
            <consortium name="US DOE Joint Genome Institute"/>
            <person name="Copeland A."/>
            <person name="Lucas S."/>
            <person name="Lapidus A."/>
            <person name="Barry K."/>
            <person name="Glavina del Rio T."/>
            <person name="Dalin E."/>
            <person name="Tice H."/>
            <person name="Pitluck S."/>
            <person name="Chertkov O."/>
            <person name="Brettin T."/>
            <person name="Bruce D."/>
            <person name="Detter J.C."/>
            <person name="Han C."/>
            <person name="Schmutz J."/>
            <person name="Larimer F."/>
            <person name="Land M."/>
            <person name="Hauser L."/>
            <person name="Kyrpides N."/>
            <person name="Kim E."/>
            <person name="Zhao J.-S."/>
            <person name="Richardson P."/>
        </authorList>
    </citation>
    <scope>NUCLEOTIDE SEQUENCE [LARGE SCALE GENOMIC DNA]</scope>
    <source>
        <strain evidence="1 2">HAW-EB3</strain>
    </source>
</reference>
<dbReference type="GO" id="GO:0003677">
    <property type="term" value="F:DNA binding"/>
    <property type="evidence" value="ECO:0007669"/>
    <property type="project" value="InterPro"/>
</dbReference>
<dbReference type="GO" id="GO:0006313">
    <property type="term" value="P:DNA transposition"/>
    <property type="evidence" value="ECO:0007669"/>
    <property type="project" value="InterPro"/>
</dbReference>
<evidence type="ECO:0000313" key="1">
    <source>
        <dbReference type="EMBL" id="ABV37596.1"/>
    </source>
</evidence>
<protein>
    <recommendedName>
        <fullName evidence="3">Transposase IS200-like domain-containing protein</fullName>
    </recommendedName>
</protein>
<dbReference type="HOGENOM" id="CLU_3140627_0_0_6"/>
<accession>A8FXM3</accession>
<dbReference type="Proteomes" id="UP000002015">
    <property type="component" value="Chromosome"/>
</dbReference>
<evidence type="ECO:0008006" key="3">
    <source>
        <dbReference type="Google" id="ProtNLM"/>
    </source>
</evidence>
<organism evidence="1 2">
    <name type="scientific">Shewanella sediminis (strain HAW-EB3)</name>
    <dbReference type="NCBI Taxonomy" id="425104"/>
    <lineage>
        <taxon>Bacteria</taxon>
        <taxon>Pseudomonadati</taxon>
        <taxon>Pseudomonadota</taxon>
        <taxon>Gammaproteobacteria</taxon>
        <taxon>Alteromonadales</taxon>
        <taxon>Shewanellaceae</taxon>
        <taxon>Shewanella</taxon>
    </lineage>
</organism>
<keyword evidence="2" id="KW-1185">Reference proteome</keyword>
<dbReference type="KEGG" id="sse:Ssed_2989"/>
<evidence type="ECO:0000313" key="2">
    <source>
        <dbReference type="Proteomes" id="UP000002015"/>
    </source>
</evidence>
<dbReference type="STRING" id="425104.Ssed_2989"/>
<dbReference type="Gene3D" id="3.30.70.1290">
    <property type="entry name" value="Transposase IS200-like"/>
    <property type="match status" value="1"/>
</dbReference>
<gene>
    <name evidence="1" type="ordered locus">Ssed_2989</name>
</gene>
<name>A8FXM3_SHESH</name>
<dbReference type="EMBL" id="CP000821">
    <property type="protein sequence ID" value="ABV37596.1"/>
    <property type="molecule type" value="Genomic_DNA"/>
</dbReference>